<dbReference type="Proteomes" id="UP000801492">
    <property type="component" value="Unassembled WGS sequence"/>
</dbReference>
<dbReference type="CDD" id="cd08761">
    <property type="entry name" value="Cyt_b561_CYB561D2_like"/>
    <property type="match status" value="1"/>
</dbReference>
<sequence length="224" mass="25565">MVDDTSLDTVIRTTKRIFNTVFHQCIAVVFVYVICVPIESYSNPFSWHVILSTLGILPFAIEALILFSNDNVWSQEISRKQKYWVHGILISIGCFFIITGISIEINRKNQRDLSHFISAHAITGLTAMIFLICALICGPMVFYATIFSKWIPPVWLKLIHNVLGQLGYILAIICLCLGYYTNWFSRHTSKSSKLSITIATVLIMLWSLFNAWKSIVNQIKSILR</sequence>
<dbReference type="SMART" id="SM00665">
    <property type="entry name" value="B561"/>
    <property type="match status" value="1"/>
</dbReference>
<protein>
    <recommendedName>
        <fullName evidence="11">ascorbate ferrireductase (transmembrane)</fullName>
        <ecNumber evidence="11">7.2.1.3</ecNumber>
    </recommendedName>
</protein>
<dbReference type="GO" id="GO:0016020">
    <property type="term" value="C:membrane"/>
    <property type="evidence" value="ECO:0007669"/>
    <property type="project" value="UniProtKB-SubCell"/>
</dbReference>
<dbReference type="AlphaFoldDB" id="A0A8K0FZD2"/>
<evidence type="ECO:0000313" key="14">
    <source>
        <dbReference type="EMBL" id="KAF2880004.1"/>
    </source>
</evidence>
<evidence type="ECO:0000256" key="2">
    <source>
        <dbReference type="ARBA" id="ARBA00004141"/>
    </source>
</evidence>
<name>A0A8K0FZD2_IGNLU</name>
<comment type="caution">
    <text evidence="14">The sequence shown here is derived from an EMBL/GenBank/DDBJ whole genome shotgun (WGS) entry which is preliminary data.</text>
</comment>
<evidence type="ECO:0000313" key="15">
    <source>
        <dbReference type="Proteomes" id="UP000801492"/>
    </source>
</evidence>
<feature type="transmembrane region" description="Helical" evidence="12">
    <location>
        <begin position="45"/>
        <end position="67"/>
    </location>
</feature>
<evidence type="ECO:0000256" key="3">
    <source>
        <dbReference type="ARBA" id="ARBA00022448"/>
    </source>
</evidence>
<keyword evidence="3" id="KW-0813">Transport</keyword>
<evidence type="ECO:0000256" key="1">
    <source>
        <dbReference type="ARBA" id="ARBA00001970"/>
    </source>
</evidence>
<evidence type="ECO:0000256" key="6">
    <source>
        <dbReference type="ARBA" id="ARBA00022723"/>
    </source>
</evidence>
<gene>
    <name evidence="14" type="ORF">ILUMI_26164</name>
</gene>
<evidence type="ECO:0000256" key="9">
    <source>
        <dbReference type="ARBA" id="ARBA00023004"/>
    </source>
</evidence>
<keyword evidence="7" id="KW-0249">Electron transport</keyword>
<evidence type="ECO:0000256" key="11">
    <source>
        <dbReference type="ARBA" id="ARBA00024225"/>
    </source>
</evidence>
<reference evidence="14" key="1">
    <citation type="submission" date="2019-08" db="EMBL/GenBank/DDBJ databases">
        <title>The genome of the North American firefly Photinus pyralis.</title>
        <authorList>
            <consortium name="Photinus pyralis genome working group"/>
            <person name="Fallon T.R."/>
            <person name="Sander Lower S.E."/>
            <person name="Weng J.-K."/>
        </authorList>
    </citation>
    <scope>NUCLEOTIDE SEQUENCE</scope>
    <source>
        <strain evidence="14">TRF0915ILg1</strain>
        <tissue evidence="14">Whole body</tissue>
    </source>
</reference>
<dbReference type="GO" id="GO:0140571">
    <property type="term" value="F:transmembrane ascorbate ferrireductase activity"/>
    <property type="evidence" value="ECO:0007669"/>
    <property type="project" value="UniProtKB-EC"/>
</dbReference>
<comment type="subcellular location">
    <subcellularLocation>
        <location evidence="2">Membrane</location>
        <topology evidence="2">Multi-pass membrane protein</topology>
    </subcellularLocation>
</comment>
<evidence type="ECO:0000256" key="8">
    <source>
        <dbReference type="ARBA" id="ARBA00022989"/>
    </source>
</evidence>
<dbReference type="PANTHER" id="PTHR15422">
    <property type="entry name" value="OS05G0565100 PROTEIN"/>
    <property type="match status" value="1"/>
</dbReference>
<dbReference type="InterPro" id="IPR045150">
    <property type="entry name" value="CYB561D1/2"/>
</dbReference>
<feature type="transmembrane region" description="Helical" evidence="12">
    <location>
        <begin position="83"/>
        <end position="105"/>
    </location>
</feature>
<evidence type="ECO:0000256" key="7">
    <source>
        <dbReference type="ARBA" id="ARBA00022982"/>
    </source>
</evidence>
<proteinExistence type="predicted"/>
<dbReference type="InterPro" id="IPR006593">
    <property type="entry name" value="Cyt_b561/ferric_Rdtase_TM"/>
</dbReference>
<keyword evidence="5 12" id="KW-0812">Transmembrane</keyword>
<organism evidence="14 15">
    <name type="scientific">Ignelater luminosus</name>
    <name type="common">Cucubano</name>
    <name type="synonym">Pyrophorus luminosus</name>
    <dbReference type="NCBI Taxonomy" id="2038154"/>
    <lineage>
        <taxon>Eukaryota</taxon>
        <taxon>Metazoa</taxon>
        <taxon>Ecdysozoa</taxon>
        <taxon>Arthropoda</taxon>
        <taxon>Hexapoda</taxon>
        <taxon>Insecta</taxon>
        <taxon>Pterygota</taxon>
        <taxon>Neoptera</taxon>
        <taxon>Endopterygota</taxon>
        <taxon>Coleoptera</taxon>
        <taxon>Polyphaga</taxon>
        <taxon>Elateriformia</taxon>
        <taxon>Elateroidea</taxon>
        <taxon>Elateridae</taxon>
        <taxon>Agrypninae</taxon>
        <taxon>Pyrophorini</taxon>
        <taxon>Ignelater</taxon>
    </lineage>
</organism>
<evidence type="ECO:0000256" key="12">
    <source>
        <dbReference type="SAM" id="Phobius"/>
    </source>
</evidence>
<feature type="transmembrane region" description="Helical" evidence="12">
    <location>
        <begin position="117"/>
        <end position="142"/>
    </location>
</feature>
<evidence type="ECO:0000256" key="4">
    <source>
        <dbReference type="ARBA" id="ARBA00022617"/>
    </source>
</evidence>
<keyword evidence="10 12" id="KW-0472">Membrane</keyword>
<dbReference type="Gene3D" id="1.20.120.1770">
    <property type="match status" value="1"/>
</dbReference>
<keyword evidence="15" id="KW-1185">Reference proteome</keyword>
<dbReference type="OrthoDB" id="432881at2759"/>
<dbReference type="GO" id="GO:0046872">
    <property type="term" value="F:metal ion binding"/>
    <property type="evidence" value="ECO:0007669"/>
    <property type="project" value="UniProtKB-KW"/>
</dbReference>
<feature type="transmembrane region" description="Helical" evidence="12">
    <location>
        <begin position="20"/>
        <end position="38"/>
    </location>
</feature>
<dbReference type="EMBL" id="VTPC01091035">
    <property type="protein sequence ID" value="KAF2880004.1"/>
    <property type="molecule type" value="Genomic_DNA"/>
</dbReference>
<dbReference type="GO" id="GO:0140575">
    <property type="term" value="F:transmembrane monodehydroascorbate reductase activity"/>
    <property type="evidence" value="ECO:0007669"/>
    <property type="project" value="InterPro"/>
</dbReference>
<dbReference type="PANTHER" id="PTHR15422:SF43">
    <property type="entry name" value="ASCORBATE FERRIREDUCTASE (TRANSMEMBRANE)"/>
    <property type="match status" value="1"/>
</dbReference>
<keyword evidence="8 12" id="KW-1133">Transmembrane helix</keyword>
<dbReference type="PROSITE" id="PS50939">
    <property type="entry name" value="CYTOCHROME_B561"/>
    <property type="match status" value="1"/>
</dbReference>
<dbReference type="EC" id="7.2.1.3" evidence="11"/>
<comment type="cofactor">
    <cofactor evidence="1">
        <name>heme b</name>
        <dbReference type="ChEBI" id="CHEBI:60344"/>
    </cofactor>
</comment>
<evidence type="ECO:0000256" key="10">
    <source>
        <dbReference type="ARBA" id="ARBA00023136"/>
    </source>
</evidence>
<keyword evidence="4" id="KW-0349">Heme</keyword>
<evidence type="ECO:0000256" key="5">
    <source>
        <dbReference type="ARBA" id="ARBA00022692"/>
    </source>
</evidence>
<keyword evidence="6" id="KW-0479">Metal-binding</keyword>
<accession>A0A8K0FZD2</accession>
<feature type="transmembrane region" description="Helical" evidence="12">
    <location>
        <begin position="194"/>
        <end position="212"/>
    </location>
</feature>
<dbReference type="Pfam" id="PF03188">
    <property type="entry name" value="Cytochrom_B561"/>
    <property type="match status" value="1"/>
</dbReference>
<keyword evidence="9" id="KW-0408">Iron</keyword>
<evidence type="ECO:0000259" key="13">
    <source>
        <dbReference type="PROSITE" id="PS50939"/>
    </source>
</evidence>
<feature type="transmembrane region" description="Helical" evidence="12">
    <location>
        <begin position="162"/>
        <end position="182"/>
    </location>
</feature>
<feature type="domain" description="Cytochrome b561" evidence="13">
    <location>
        <begin position="17"/>
        <end position="215"/>
    </location>
</feature>